<feature type="transmembrane region" description="Helical" evidence="1">
    <location>
        <begin position="267"/>
        <end position="289"/>
    </location>
</feature>
<protein>
    <submittedName>
        <fullName evidence="2">Uncharacterized protein</fullName>
    </submittedName>
</protein>
<sequence>MSETVTQDGWRTRTNTTWAAPLPCTSQALSALPPEPTVEQVDDAEAAELLRAFTRANSSLARAHEGLRATSQAMSATYQDAAHAIDGVTRYSADSAIRRAVALDEKVARRHAADGPESRQRRRVPSWLVWPALIASAIFDGAFVGLVVQQILNVGSDDAVYYLAYLPGIGMALALFVTGTMLAENLFRHRERVIRRPFRGRLTPWTATKRLFWEWRPEREERADEDLPWPRLAVPFLLTIGLLGLLGLFGYIRAALATRDFPELGRIMPIFVLLLLILSVATVALKVLAHNPYADSRREAERLMRRVHREAATVRKRANDAVAAHTVEWHTYRAAVVQAENEARRILDESCAGMLDERGQRGYRGTLRLPLDGPEWPPDHWSGRAGRGPKLDLTILGPARDLVRRRHPKLLERRLAKAIAAQNAQFGRAEQRAGVRAGQRS</sequence>
<evidence type="ECO:0000256" key="1">
    <source>
        <dbReference type="SAM" id="Phobius"/>
    </source>
</evidence>
<feature type="transmembrane region" description="Helical" evidence="1">
    <location>
        <begin position="232"/>
        <end position="252"/>
    </location>
</feature>
<gene>
    <name evidence="2" type="ORF">GCM10020369_17830</name>
</gene>
<keyword evidence="1" id="KW-0472">Membrane</keyword>
<dbReference type="Proteomes" id="UP001501676">
    <property type="component" value="Unassembled WGS sequence"/>
</dbReference>
<accession>A0ABP6STX6</accession>
<evidence type="ECO:0000313" key="3">
    <source>
        <dbReference type="Proteomes" id="UP001501676"/>
    </source>
</evidence>
<proteinExistence type="predicted"/>
<organism evidence="2 3">
    <name type="scientific">Cryptosporangium minutisporangium</name>
    <dbReference type="NCBI Taxonomy" id="113569"/>
    <lineage>
        <taxon>Bacteria</taxon>
        <taxon>Bacillati</taxon>
        <taxon>Actinomycetota</taxon>
        <taxon>Actinomycetes</taxon>
        <taxon>Cryptosporangiales</taxon>
        <taxon>Cryptosporangiaceae</taxon>
        <taxon>Cryptosporangium</taxon>
    </lineage>
</organism>
<reference evidence="3" key="1">
    <citation type="journal article" date="2019" name="Int. J. Syst. Evol. Microbiol.">
        <title>The Global Catalogue of Microorganisms (GCM) 10K type strain sequencing project: providing services to taxonomists for standard genome sequencing and annotation.</title>
        <authorList>
            <consortium name="The Broad Institute Genomics Platform"/>
            <consortium name="The Broad Institute Genome Sequencing Center for Infectious Disease"/>
            <person name="Wu L."/>
            <person name="Ma J."/>
        </authorList>
    </citation>
    <scope>NUCLEOTIDE SEQUENCE [LARGE SCALE GENOMIC DNA]</scope>
    <source>
        <strain evidence="3">JCM 9458</strain>
    </source>
</reference>
<evidence type="ECO:0000313" key="2">
    <source>
        <dbReference type="EMBL" id="GAA3385212.1"/>
    </source>
</evidence>
<keyword evidence="3" id="KW-1185">Reference proteome</keyword>
<feature type="transmembrane region" description="Helical" evidence="1">
    <location>
        <begin position="127"/>
        <end position="148"/>
    </location>
</feature>
<name>A0ABP6STX6_9ACTN</name>
<keyword evidence="1" id="KW-1133">Transmembrane helix</keyword>
<feature type="transmembrane region" description="Helical" evidence="1">
    <location>
        <begin position="160"/>
        <end position="187"/>
    </location>
</feature>
<dbReference type="RefSeq" id="WP_345727525.1">
    <property type="nucleotide sequence ID" value="NZ_BAAAYN010000011.1"/>
</dbReference>
<dbReference type="EMBL" id="BAAAYN010000011">
    <property type="protein sequence ID" value="GAA3385212.1"/>
    <property type="molecule type" value="Genomic_DNA"/>
</dbReference>
<keyword evidence="1" id="KW-0812">Transmembrane</keyword>
<comment type="caution">
    <text evidence="2">The sequence shown here is derived from an EMBL/GenBank/DDBJ whole genome shotgun (WGS) entry which is preliminary data.</text>
</comment>